<organism evidence="2 3">
    <name type="scientific">Trypanosoma rangeli</name>
    <dbReference type="NCBI Taxonomy" id="5698"/>
    <lineage>
        <taxon>Eukaryota</taxon>
        <taxon>Discoba</taxon>
        <taxon>Euglenozoa</taxon>
        <taxon>Kinetoplastea</taxon>
        <taxon>Metakinetoplastina</taxon>
        <taxon>Trypanosomatida</taxon>
        <taxon>Trypanosomatidae</taxon>
        <taxon>Trypanosoma</taxon>
        <taxon>Herpetosoma</taxon>
    </lineage>
</organism>
<feature type="region of interest" description="Disordered" evidence="1">
    <location>
        <begin position="1"/>
        <end position="124"/>
    </location>
</feature>
<feature type="non-terminal residue" evidence="2">
    <location>
        <position position="468"/>
    </location>
</feature>
<feature type="compositionally biased region" description="Polar residues" evidence="1">
    <location>
        <begin position="217"/>
        <end position="227"/>
    </location>
</feature>
<evidence type="ECO:0000313" key="3">
    <source>
        <dbReference type="Proteomes" id="UP000283634"/>
    </source>
</evidence>
<feature type="compositionally biased region" description="Polar residues" evidence="1">
    <location>
        <begin position="318"/>
        <end position="345"/>
    </location>
</feature>
<gene>
    <name evidence="2" type="ORF">TraAM80_03301</name>
</gene>
<reference evidence="2 3" key="1">
    <citation type="journal article" date="2018" name="BMC Genomics">
        <title>Genomic comparison of Trypanosoma conorhini and Trypanosoma rangeli to Trypanosoma cruzi strains of high and low virulence.</title>
        <authorList>
            <person name="Bradwell K.R."/>
            <person name="Koparde V.N."/>
            <person name="Matveyev A.V."/>
            <person name="Serrano M.G."/>
            <person name="Alves J.M."/>
            <person name="Parikh H."/>
            <person name="Huang B."/>
            <person name="Lee V."/>
            <person name="Espinosa-Alvarez O."/>
            <person name="Ortiz P.A."/>
            <person name="Costa-Martins A.G."/>
            <person name="Teixeira M.M."/>
            <person name="Buck G.A."/>
        </authorList>
    </citation>
    <scope>NUCLEOTIDE SEQUENCE [LARGE SCALE GENOMIC DNA]</scope>
    <source>
        <strain evidence="2 3">AM80</strain>
    </source>
</reference>
<dbReference type="RefSeq" id="XP_029239797.1">
    <property type="nucleotide sequence ID" value="XM_029380277.1"/>
</dbReference>
<dbReference type="Proteomes" id="UP000283634">
    <property type="component" value="Unassembled WGS sequence"/>
</dbReference>
<dbReference type="GeneID" id="40327234"/>
<evidence type="ECO:0000313" key="2">
    <source>
        <dbReference type="EMBL" id="RNF07389.1"/>
    </source>
</evidence>
<sequence length="468" mass="51439">MAGHSPHESPSETMSAPMSSSRVMWKGCGSHHPSQNWSKSRPKTFHRDDRVPFKASMEDKKKTPDVSWDDASLKGSTSVQSSARGRASHVFGSNSSALTQRHLDRHVRRSGTASCKPEGPPQGHYTMEEWELMLVSEGKQRLTECFNTLNSQRRATKDHSTGDMATVSKGAQETLQGCHGALPASAEEEAEEELIARFYEDQKARCRKQPPQLGNEPLSQPSLTRAGNPTPPNFKLGDQTHARNPSSVASLFHTPHLPQELAVRDYKKSATESAANTTVPETSLRSRQKYSGDTIATLEEFRLQVLQQKLQRCTEINKANTTPPSDMPHTLQNSPITTSTDTKLQLPNHDKTQPNTIHAHLFPSMPTTAATVYEIIHNSKEVKGTAIPNNITLQQVTLIFQKEARSREDIERAEEAGRLAALEAMQSGATAIASAEALGLTEERGREDIERAEEAGRLAALEAMQSGA</sequence>
<dbReference type="EMBL" id="MKGL01000087">
    <property type="protein sequence ID" value="RNF07389.1"/>
    <property type="molecule type" value="Genomic_DNA"/>
</dbReference>
<evidence type="ECO:0000256" key="1">
    <source>
        <dbReference type="SAM" id="MobiDB-lite"/>
    </source>
</evidence>
<name>A0A3R7MKC9_TRYRA</name>
<keyword evidence="3" id="KW-1185">Reference proteome</keyword>
<accession>A0A3R7MKC9</accession>
<comment type="caution">
    <text evidence="2">The sequence shown here is derived from an EMBL/GenBank/DDBJ whole genome shotgun (WGS) entry which is preliminary data.</text>
</comment>
<dbReference type="OrthoDB" id="10636709at2759"/>
<feature type="compositionally biased region" description="Basic and acidic residues" evidence="1">
    <location>
        <begin position="45"/>
        <end position="64"/>
    </location>
</feature>
<feature type="region of interest" description="Disordered" evidence="1">
    <location>
        <begin position="318"/>
        <end position="350"/>
    </location>
</feature>
<protein>
    <submittedName>
        <fullName evidence="2">Uncharacterized protein</fullName>
    </submittedName>
</protein>
<dbReference type="AlphaFoldDB" id="A0A3R7MKC9"/>
<feature type="compositionally biased region" description="Polar residues" evidence="1">
    <location>
        <begin position="74"/>
        <end position="83"/>
    </location>
</feature>
<feature type="region of interest" description="Disordered" evidence="1">
    <location>
        <begin position="205"/>
        <end position="241"/>
    </location>
</feature>
<feature type="compositionally biased region" description="Polar residues" evidence="1">
    <location>
        <begin position="11"/>
        <end position="22"/>
    </location>
</feature>
<feature type="compositionally biased region" description="Basic and acidic residues" evidence="1">
    <location>
        <begin position="1"/>
        <end position="10"/>
    </location>
</feature>
<proteinExistence type="predicted"/>